<feature type="compositionally biased region" description="Basic residues" evidence="1">
    <location>
        <begin position="1"/>
        <end position="10"/>
    </location>
</feature>
<keyword evidence="3" id="KW-1185">Reference proteome</keyword>
<feature type="compositionally biased region" description="Low complexity" evidence="1">
    <location>
        <begin position="52"/>
        <end position="68"/>
    </location>
</feature>
<proteinExistence type="predicted"/>
<feature type="region of interest" description="Disordered" evidence="1">
    <location>
        <begin position="28"/>
        <end position="68"/>
    </location>
</feature>
<reference evidence="2" key="1">
    <citation type="submission" date="2022-11" db="EMBL/GenBank/DDBJ databases">
        <title>Alteromonas sp. nov., isolated from sea water of the Qingdao.</title>
        <authorList>
            <person name="Wang Q."/>
        </authorList>
    </citation>
    <scope>NUCLEOTIDE SEQUENCE</scope>
    <source>
        <strain evidence="2">ASW11-7</strain>
    </source>
</reference>
<feature type="region of interest" description="Disordered" evidence="1">
    <location>
        <begin position="1"/>
        <end position="20"/>
    </location>
</feature>
<dbReference type="RefSeq" id="WP_265616979.1">
    <property type="nucleotide sequence ID" value="NZ_JAPFRD010000009.1"/>
</dbReference>
<sequence>MQNEKKLKRRSGNDDAFGNALGNSIVRLSQSNGTTNGQSGGGERGQRSVNQGEGTTSGGNTSNNNVVEGANNLTAETGALNTRSGDSYITEDGTQAFTAVLDLSEPDPYTPFSMTGLGLQVARNGVASANQYREQARVLGDRVSQVNARIAATAGQNTIRDASYLAQYNNERGNGLIELPTTPRPWRDGYIFPDDLNSEGLLAGLLDVAGDVSTGLTSGYLVSQLPLGGIELSSQKLLFNTADSIVGYTDQFGRLTQTATTGVLGGLPIYTDLNNPTFSVLSAGENVANGNLGIAFNGNGVAGKFNGVSIADTLDSLGQKVFYAQTALQGIELGNSLINDFDRSGYSFDSVSPETTDLAIQTGLDFTFGAIGTFGGPVGATVALGYTFREPLLDASRISYENQVKENQFNIDNNLPPRIGPKF</sequence>
<accession>A0ABT3P677</accession>
<dbReference type="EMBL" id="JAPFRD010000009">
    <property type="protein sequence ID" value="MCW8108278.1"/>
    <property type="molecule type" value="Genomic_DNA"/>
</dbReference>
<organism evidence="2 3">
    <name type="scientific">Alteromonas aquimaris</name>
    <dbReference type="NCBI Taxonomy" id="2998417"/>
    <lineage>
        <taxon>Bacteria</taxon>
        <taxon>Pseudomonadati</taxon>
        <taxon>Pseudomonadota</taxon>
        <taxon>Gammaproteobacteria</taxon>
        <taxon>Alteromonadales</taxon>
        <taxon>Alteromonadaceae</taxon>
        <taxon>Alteromonas/Salinimonas group</taxon>
        <taxon>Alteromonas</taxon>
    </lineage>
</organism>
<evidence type="ECO:0000313" key="2">
    <source>
        <dbReference type="EMBL" id="MCW8108278.1"/>
    </source>
</evidence>
<name>A0ABT3P677_9ALTE</name>
<gene>
    <name evidence="2" type="ORF">OPS25_07200</name>
</gene>
<evidence type="ECO:0000313" key="3">
    <source>
        <dbReference type="Proteomes" id="UP001142810"/>
    </source>
</evidence>
<evidence type="ECO:0000256" key="1">
    <source>
        <dbReference type="SAM" id="MobiDB-lite"/>
    </source>
</evidence>
<protein>
    <submittedName>
        <fullName evidence="2">Uncharacterized protein</fullName>
    </submittedName>
</protein>
<dbReference type="Proteomes" id="UP001142810">
    <property type="component" value="Unassembled WGS sequence"/>
</dbReference>
<comment type="caution">
    <text evidence="2">The sequence shown here is derived from an EMBL/GenBank/DDBJ whole genome shotgun (WGS) entry which is preliminary data.</text>
</comment>